<evidence type="ECO:0000313" key="4">
    <source>
        <dbReference type="Proteomes" id="UP000321899"/>
    </source>
</evidence>
<organism evidence="3 4">
    <name type="scientific">Desulfobotulus mexicanus</name>
    <dbReference type="NCBI Taxonomy" id="2586642"/>
    <lineage>
        <taxon>Bacteria</taxon>
        <taxon>Pseudomonadati</taxon>
        <taxon>Thermodesulfobacteriota</taxon>
        <taxon>Desulfobacteria</taxon>
        <taxon>Desulfobacterales</taxon>
        <taxon>Desulfobacteraceae</taxon>
        <taxon>Desulfobotulus</taxon>
    </lineage>
</organism>
<dbReference type="PANTHER" id="PTHR43649:SF14">
    <property type="entry name" value="BLR3389 PROTEIN"/>
    <property type="match status" value="1"/>
</dbReference>
<dbReference type="OrthoDB" id="2509690at2"/>
<protein>
    <submittedName>
        <fullName evidence="3">Carbohydrate ABC transporter substrate-binding protein</fullName>
    </submittedName>
</protein>
<dbReference type="GO" id="GO:0042597">
    <property type="term" value="C:periplasmic space"/>
    <property type="evidence" value="ECO:0007669"/>
    <property type="project" value="UniProtKB-SubCell"/>
</dbReference>
<reference evidence="3 4" key="1">
    <citation type="submission" date="2019-06" db="EMBL/GenBank/DDBJ databases">
        <title>Desulfobotulus mexicanus sp. nov., a novel sulfate-reducing bacterium isolated from the sediment of an alkaline crater lake in Mexico.</title>
        <authorList>
            <person name="Hirschler-Rea A."/>
        </authorList>
    </citation>
    <scope>NUCLEOTIDE SEQUENCE [LARGE SCALE GENOMIC DNA]</scope>
    <source>
        <strain evidence="3 4">PAR22N</strain>
    </source>
</reference>
<dbReference type="SUPFAM" id="SSF53850">
    <property type="entry name" value="Periplasmic binding protein-like II"/>
    <property type="match status" value="1"/>
</dbReference>
<keyword evidence="4" id="KW-1185">Reference proteome</keyword>
<accession>A0A5S5MF67</accession>
<comment type="similarity">
    <text evidence="2">Belongs to the bacterial solute-binding protein 1 family.</text>
</comment>
<dbReference type="Gene3D" id="3.40.190.10">
    <property type="entry name" value="Periplasmic binding protein-like II"/>
    <property type="match status" value="2"/>
</dbReference>
<dbReference type="Pfam" id="PF13416">
    <property type="entry name" value="SBP_bac_8"/>
    <property type="match status" value="1"/>
</dbReference>
<name>A0A5S5MF67_9BACT</name>
<evidence type="ECO:0000313" key="3">
    <source>
        <dbReference type="EMBL" id="TYT74275.1"/>
    </source>
</evidence>
<evidence type="ECO:0000256" key="2">
    <source>
        <dbReference type="ARBA" id="ARBA00008520"/>
    </source>
</evidence>
<comment type="caution">
    <text evidence="3">The sequence shown here is derived from an EMBL/GenBank/DDBJ whole genome shotgun (WGS) entry which is preliminary data.</text>
</comment>
<gene>
    <name evidence="3" type="ORF">FIM25_10925</name>
</gene>
<sequence>MYKMIRITTFIILTFIVFSFAFFLKSPEQEDLPPLLLTHDKGTLPKFHRAFESQAKKAEKATGIRFTAVSSHTTDLFISRTVANLPTREAPALFSWWHGDRVRDLVEKNLVTDLSELWERHAEYYPPSIRQSYTHENKVYGFPYSIEYWPIWYNKKIFERLDLEIPETWEDFIKICETLKKNGITPILSSLQHSWYATIWFSQLLMGEDPDYYLQFCRNCFKDQKVRKAMTIWQDMIKKEYFTSTSTRMFTNGGHLWKEEAFGMVLCGSWYPSAILMAQGVAEENIGVFILPSHNPDARVSLMMETGAIFVAANNPQRDKATIIADWWMGPEGSLEFSKALNTFSANSHVDTSHLPEFRQKFLKQLDNQKPMVLPRFWETAPGEILQPVTDILARFMMNPDNLEETLEQLHLLQKQAPGE</sequence>
<dbReference type="Proteomes" id="UP000321899">
    <property type="component" value="Unassembled WGS sequence"/>
</dbReference>
<comment type="subcellular location">
    <subcellularLocation>
        <location evidence="1">Periplasm</location>
    </subcellularLocation>
</comment>
<proteinExistence type="inferred from homology"/>
<dbReference type="AlphaFoldDB" id="A0A5S5MF67"/>
<dbReference type="EMBL" id="VDMB01000013">
    <property type="protein sequence ID" value="TYT74275.1"/>
    <property type="molecule type" value="Genomic_DNA"/>
</dbReference>
<evidence type="ECO:0000256" key="1">
    <source>
        <dbReference type="ARBA" id="ARBA00004418"/>
    </source>
</evidence>
<dbReference type="InterPro" id="IPR050490">
    <property type="entry name" value="Bact_solute-bd_prot1"/>
</dbReference>
<dbReference type="PANTHER" id="PTHR43649">
    <property type="entry name" value="ARABINOSE-BINDING PROTEIN-RELATED"/>
    <property type="match status" value="1"/>
</dbReference>
<dbReference type="InterPro" id="IPR006059">
    <property type="entry name" value="SBP"/>
</dbReference>